<evidence type="ECO:0000256" key="1">
    <source>
        <dbReference type="SAM" id="Phobius"/>
    </source>
</evidence>
<name>A0A150K3V1_HEYCO</name>
<dbReference type="InterPro" id="IPR014529">
    <property type="entry name" value="UCP026631"/>
</dbReference>
<organism evidence="3 4">
    <name type="scientific">Heyndrickxia coagulans</name>
    <name type="common">Weizmannia coagulans</name>
    <dbReference type="NCBI Taxonomy" id="1398"/>
    <lineage>
        <taxon>Bacteria</taxon>
        <taxon>Bacillati</taxon>
        <taxon>Bacillota</taxon>
        <taxon>Bacilli</taxon>
        <taxon>Bacillales</taxon>
        <taxon>Bacillaceae</taxon>
        <taxon>Heyndrickxia</taxon>
    </lineage>
</organism>
<reference evidence="3 4" key="1">
    <citation type="submission" date="2016-01" db="EMBL/GenBank/DDBJ databases">
        <title>Genome Sequences of Twelve Sporeforming Bacillus Species Isolated from Foods.</title>
        <authorList>
            <person name="Berendsen E.M."/>
            <person name="Wells-Bennik M.H."/>
            <person name="Krawcyk A.O."/>
            <person name="De Jong A."/>
            <person name="Holsappel S."/>
            <person name="Eijlander R.T."/>
            <person name="Kuipers O.P."/>
        </authorList>
    </citation>
    <scope>NUCLEOTIDE SEQUENCE [LARGE SCALE GENOMIC DNA]</scope>
    <source>
        <strain evidence="3 4">B4098</strain>
    </source>
</reference>
<dbReference type="AlphaFoldDB" id="A0A150K3V1"/>
<evidence type="ECO:0000313" key="4">
    <source>
        <dbReference type="Proteomes" id="UP000075288"/>
    </source>
</evidence>
<proteinExistence type="predicted"/>
<dbReference type="Proteomes" id="UP000075288">
    <property type="component" value="Unassembled WGS sequence"/>
</dbReference>
<dbReference type="EMBL" id="LQYG01000029">
    <property type="protein sequence ID" value="KYC64285.1"/>
    <property type="molecule type" value="Genomic_DNA"/>
</dbReference>
<keyword evidence="1" id="KW-0472">Membrane</keyword>
<dbReference type="PIRSF" id="PIRSF026631">
    <property type="entry name" value="UCP026631"/>
    <property type="match status" value="1"/>
</dbReference>
<dbReference type="PANTHER" id="PTHR34473:SF2">
    <property type="entry name" value="UPF0699 TRANSMEMBRANE PROTEIN YDBT"/>
    <property type="match status" value="1"/>
</dbReference>
<keyword evidence="1" id="KW-1133">Transmembrane helix</keyword>
<feature type="transmembrane region" description="Helical" evidence="1">
    <location>
        <begin position="217"/>
        <end position="238"/>
    </location>
</feature>
<dbReference type="RefSeq" id="WP_041819401.1">
    <property type="nucleotide sequence ID" value="NZ_LQYG01000029.1"/>
</dbReference>
<feature type="transmembrane region" description="Helical" evidence="1">
    <location>
        <begin position="176"/>
        <end position="197"/>
    </location>
</feature>
<dbReference type="PANTHER" id="PTHR34473">
    <property type="entry name" value="UPF0699 TRANSMEMBRANE PROTEIN YDBS"/>
    <property type="match status" value="1"/>
</dbReference>
<comment type="caution">
    <text evidence="3">The sequence shown here is derived from an EMBL/GenBank/DDBJ whole genome shotgun (WGS) entry which is preliminary data.</text>
</comment>
<accession>A0A150K3V1</accession>
<feature type="domain" description="YdbS-like PH" evidence="2">
    <location>
        <begin position="63"/>
        <end position="141"/>
    </location>
</feature>
<feature type="domain" description="YdbS-like PH" evidence="2">
    <location>
        <begin position="399"/>
        <end position="452"/>
    </location>
</feature>
<sequence>MKKKRYHPLLILFRIGDFVKSYFILFIILFIVNAGSRSPVLTYGRYLFLLFFAIVMVYHFLKWYTHKYALDESAFHLYRGIFNKTERTIPFSKIQNINRHTSFFHRIFHVTSVSFETGISGDEAAVLFEVITRKEAERIIDIVQNDKRKTFEPDAEEKEKERVVHFKPTRKDTLKASFTSLSPLAVIPIFFSFYSNVDDIVDIDKKARGMLSYIISSWWIVSGIVLFVALIAVIFGMARTFLKYGKYEISSDDERIYITKGVIEETSFFIEKHKVQAVEVEQSLLKRLLGLAEVKLTSAGRLDFEGEKLELNSLYPFLPVKRAYEIINEILPDYEVAQEMRQLPKKSLWVRLLAPSWIWIIATVVLYFWKPEIFGLRVPWWLLSAFLFVSILVARWIGYLHTKYVLNDRFIQLQSGIFTTSLFLSKREKVIEVRVSRNFFQKWLGLASIETMNRAKPIQFNGVKDVPTEFAWMFYKWYMGRGKEVKVE</sequence>
<dbReference type="Pfam" id="PF03703">
    <property type="entry name" value="bPH_2"/>
    <property type="match status" value="3"/>
</dbReference>
<keyword evidence="1" id="KW-0812">Transmembrane</keyword>
<gene>
    <name evidence="3" type="ORF">B4098_1884</name>
</gene>
<feature type="transmembrane region" description="Helical" evidence="1">
    <location>
        <begin position="43"/>
        <end position="61"/>
    </location>
</feature>
<dbReference type="PATRIC" id="fig|1398.26.peg.2165"/>
<feature type="transmembrane region" description="Helical" evidence="1">
    <location>
        <begin position="381"/>
        <end position="400"/>
    </location>
</feature>
<feature type="transmembrane region" description="Helical" evidence="1">
    <location>
        <begin position="12"/>
        <end position="31"/>
    </location>
</feature>
<evidence type="ECO:0000313" key="3">
    <source>
        <dbReference type="EMBL" id="KYC64285.1"/>
    </source>
</evidence>
<dbReference type="InterPro" id="IPR005182">
    <property type="entry name" value="YdbS-like_PH"/>
</dbReference>
<evidence type="ECO:0000259" key="2">
    <source>
        <dbReference type="Pfam" id="PF03703"/>
    </source>
</evidence>
<feature type="transmembrane region" description="Helical" evidence="1">
    <location>
        <begin position="348"/>
        <end position="369"/>
    </location>
</feature>
<protein>
    <recommendedName>
        <fullName evidence="2">YdbS-like PH domain-containing protein</fullName>
    </recommendedName>
</protein>
<feature type="domain" description="YdbS-like PH" evidence="2">
    <location>
        <begin position="247"/>
        <end position="329"/>
    </location>
</feature>